<dbReference type="AlphaFoldDB" id="A0A151TXD3"/>
<feature type="domain" description="Reverse transcriptase zinc-binding" evidence="1">
    <location>
        <begin position="212"/>
        <end position="298"/>
    </location>
</feature>
<dbReference type="Proteomes" id="UP000075243">
    <property type="component" value="Chromosome 3"/>
</dbReference>
<evidence type="ECO:0000259" key="1">
    <source>
        <dbReference type="Pfam" id="PF13966"/>
    </source>
</evidence>
<reference evidence="2 3" key="1">
    <citation type="journal article" date="2012" name="Nat. Biotechnol.">
        <title>Draft genome sequence of pigeonpea (Cajanus cajan), an orphan legume crop of resource-poor farmers.</title>
        <authorList>
            <person name="Varshney R.K."/>
            <person name="Chen W."/>
            <person name="Li Y."/>
            <person name="Bharti A.K."/>
            <person name="Saxena R.K."/>
            <person name="Schlueter J.A."/>
            <person name="Donoghue M.T."/>
            <person name="Azam S."/>
            <person name="Fan G."/>
            <person name="Whaley A.M."/>
            <person name="Farmer A.D."/>
            <person name="Sheridan J."/>
            <person name="Iwata A."/>
            <person name="Tuteja R."/>
            <person name="Penmetsa R.V."/>
            <person name="Wu W."/>
            <person name="Upadhyaya H.D."/>
            <person name="Yang S.P."/>
            <person name="Shah T."/>
            <person name="Saxena K.B."/>
            <person name="Michael T."/>
            <person name="McCombie W.R."/>
            <person name="Yang B."/>
            <person name="Zhang G."/>
            <person name="Yang H."/>
            <person name="Wang J."/>
            <person name="Spillane C."/>
            <person name="Cook D.R."/>
            <person name="May G.D."/>
            <person name="Xu X."/>
            <person name="Jackson S.A."/>
        </authorList>
    </citation>
    <scope>NUCLEOTIDE SEQUENCE [LARGE SCALE GENOMIC DNA]</scope>
    <source>
        <strain evidence="3">cv. Asha</strain>
    </source>
</reference>
<dbReference type="Pfam" id="PF13966">
    <property type="entry name" value="zf-RVT"/>
    <property type="match status" value="1"/>
</dbReference>
<dbReference type="Gramene" id="C.cajan_10656.t">
    <property type="protein sequence ID" value="C.cajan_10656.t.cds1"/>
    <property type="gene ID" value="C.cajan_10656"/>
</dbReference>
<protein>
    <submittedName>
        <fullName evidence="2">Ribonuclease H protein At1g65750 family</fullName>
    </submittedName>
</protein>
<organism evidence="2 3">
    <name type="scientific">Cajanus cajan</name>
    <name type="common">Pigeon pea</name>
    <name type="synonym">Cajanus indicus</name>
    <dbReference type="NCBI Taxonomy" id="3821"/>
    <lineage>
        <taxon>Eukaryota</taxon>
        <taxon>Viridiplantae</taxon>
        <taxon>Streptophyta</taxon>
        <taxon>Embryophyta</taxon>
        <taxon>Tracheophyta</taxon>
        <taxon>Spermatophyta</taxon>
        <taxon>Magnoliopsida</taxon>
        <taxon>eudicotyledons</taxon>
        <taxon>Gunneridae</taxon>
        <taxon>Pentapetalae</taxon>
        <taxon>rosids</taxon>
        <taxon>fabids</taxon>
        <taxon>Fabales</taxon>
        <taxon>Fabaceae</taxon>
        <taxon>Papilionoideae</taxon>
        <taxon>50 kb inversion clade</taxon>
        <taxon>NPAAA clade</taxon>
        <taxon>indigoferoid/millettioid clade</taxon>
        <taxon>Phaseoleae</taxon>
        <taxon>Cajanus</taxon>
    </lineage>
</organism>
<name>A0A151TXD3_CAJCA</name>
<keyword evidence="3" id="KW-1185">Reference proteome</keyword>
<dbReference type="PANTHER" id="PTHR33116:SF70">
    <property type="entry name" value="NON-LTR RETROELEMENT REVERSE TRANSCRIPTASE-LIKE PROTEIN"/>
    <property type="match status" value="1"/>
</dbReference>
<gene>
    <name evidence="2" type="ORF">KK1_010965</name>
</gene>
<dbReference type="OMA" id="HICWRIN"/>
<dbReference type="PANTHER" id="PTHR33116">
    <property type="entry name" value="REVERSE TRANSCRIPTASE ZINC-BINDING DOMAIN-CONTAINING PROTEIN-RELATED-RELATED"/>
    <property type="match status" value="1"/>
</dbReference>
<evidence type="ECO:0000313" key="2">
    <source>
        <dbReference type="EMBL" id="KYP71696.1"/>
    </source>
</evidence>
<accession>A0A151TXD3</accession>
<sequence length="325" mass="37541">MQSVYLPKSICDEVDRLCRNFLWGESSNHKKYHAIGWNKICRPKEAGGLGLRSMRNVNTTYMMKNCWNLIQDPHKLWVQVVRAKYKCKNGIIPQVMKTNKMSNLWKGICASWELIKPHICWRINNGRTASFWYNNWLPNHMPIIHYSSSFIPPVELFKTIHEYTSGQGTWQIDHLQSWLPQNILETIYHFPLPTNGYGQDVVLWSPSKDGVFTTKSAVTIASSSHTVSHPPPFKAIWRWNGPERIRVLLWRVVHGSLMTNQVRVDRGLGTDPTCSVCMQETESNLHALRDCKFAAEIWSRTSGGSLPRSFAEDNIHDWVHANLKE</sequence>
<dbReference type="EMBL" id="CM003605">
    <property type="protein sequence ID" value="KYP71696.1"/>
    <property type="molecule type" value="Genomic_DNA"/>
</dbReference>
<dbReference type="InterPro" id="IPR026960">
    <property type="entry name" value="RVT-Znf"/>
</dbReference>
<proteinExistence type="predicted"/>
<evidence type="ECO:0000313" key="3">
    <source>
        <dbReference type="Proteomes" id="UP000075243"/>
    </source>
</evidence>